<feature type="binding site" evidence="10">
    <location>
        <begin position="7"/>
        <end position="9"/>
    </location>
    <ligand>
        <name>UDP-N-acetyl-alpha-D-glucosamine</name>
        <dbReference type="ChEBI" id="CHEBI:57705"/>
    </ligand>
</feature>
<keyword evidence="9 10" id="KW-0961">Cell wall biogenesis/degradation</keyword>
<keyword evidence="6 10" id="KW-0573">Peptidoglycan synthesis</keyword>
<dbReference type="InterPro" id="IPR007235">
    <property type="entry name" value="Glyco_trans_28_C"/>
</dbReference>
<dbReference type="GO" id="GO:0051301">
    <property type="term" value="P:cell division"/>
    <property type="evidence" value="ECO:0007669"/>
    <property type="project" value="UniProtKB-KW"/>
</dbReference>
<dbReference type="CDD" id="cd03785">
    <property type="entry name" value="GT28_MurG"/>
    <property type="match status" value="1"/>
</dbReference>
<dbReference type="Proteomes" id="UP000011658">
    <property type="component" value="Chromosome"/>
</dbReference>
<feature type="binding site" evidence="10">
    <location>
        <position position="238"/>
    </location>
    <ligand>
        <name>UDP-N-acetyl-alpha-D-glucosamine</name>
        <dbReference type="ChEBI" id="CHEBI:57705"/>
    </ligand>
</feature>
<proteinExistence type="inferred from homology"/>
<keyword evidence="8 10" id="KW-0131">Cell cycle</keyword>
<comment type="subcellular location">
    <subcellularLocation>
        <location evidence="10">Cell membrane</location>
        <topology evidence="10">Peripheral membrane protein</topology>
        <orientation evidence="10">Cytoplasmic side</orientation>
    </subcellularLocation>
</comment>
<feature type="domain" description="Glycosyltransferase family 28 N-terminal" evidence="11">
    <location>
        <begin position="2"/>
        <end position="137"/>
    </location>
</feature>
<reference evidence="13 14" key="1">
    <citation type="journal article" date="2013" name="Genome Biol. Evol.">
        <title>Genome evolution and phylogenomic analysis of candidatus kinetoplastibacterium, the betaproteobacterial endosymbionts of strigomonas and angomonas.</title>
        <authorList>
            <person name="Alves J.M."/>
            <person name="Serrano M.G."/>
            <person name="Maia da Silva F."/>
            <person name="Voegtly L.J."/>
            <person name="Matveyev A.V."/>
            <person name="Teixeira M.M."/>
            <person name="Camargo E.P."/>
            <person name="Buck G.A."/>
        </authorList>
    </citation>
    <scope>NUCLEOTIDE SEQUENCE [LARGE SCALE GENOMIC DNA]</scope>
    <source>
        <strain evidence="13 14">TCC219</strain>
    </source>
</reference>
<dbReference type="GO" id="GO:0050511">
    <property type="term" value="F:undecaprenyldiphospho-muramoylpentapeptide beta-N-acetylglucosaminyltransferase activity"/>
    <property type="evidence" value="ECO:0007669"/>
    <property type="project" value="UniProtKB-UniRule"/>
</dbReference>
<keyword evidence="7 10" id="KW-0472">Membrane</keyword>
<keyword evidence="5 10" id="KW-0133">Cell shape</keyword>
<keyword evidence="14" id="KW-1185">Reference proteome</keyword>
<dbReference type="RefSeq" id="WP_015389757.1">
    <property type="nucleotide sequence ID" value="NC_020284.1"/>
</dbReference>
<dbReference type="GO" id="GO:0005975">
    <property type="term" value="P:carbohydrate metabolic process"/>
    <property type="evidence" value="ECO:0007669"/>
    <property type="project" value="InterPro"/>
</dbReference>
<comment type="pathway">
    <text evidence="10">Cell wall biogenesis; peptidoglycan biosynthesis.</text>
</comment>
<evidence type="ECO:0000256" key="3">
    <source>
        <dbReference type="ARBA" id="ARBA00022676"/>
    </source>
</evidence>
<sequence>MIVAGGTAGHIIPGLTLGKMLIKKGWKVIWIGNPEKMEGILVSRSNIELIPLNFNGLPNNSARSIISFPLHFFDSLVSSWKMLSNMKPNFILGMGGYITVPICLVAALKGIPLVIHEQNAIAGRANRLLARFAKIIFSGYSNVLPNAKCVGNPIRPSMYSFEPPETRYGSRNNSKLRLLVLGGSLGAQSLNSLVPSALSLLPIEERPCVIHQSGEKHIKQLCQNYSKLGVIADCIDYIEDVARVLSDVDFVICRAGAITVSEIVAIGVAALFIPFPYAVDNHQMENVKFLIDSDAAWVVHQDNVSPEWLASWLKQRSRSELCKIAMKANQFVNPYTLDQIIDTCESFKKSIYEA</sequence>
<comment type="caution">
    <text evidence="10">Lacks conserved residue(s) required for the propagation of feature annotation.</text>
</comment>
<dbReference type="KEGG" id="kga:ST1E_0980"/>
<dbReference type="GO" id="GO:0051991">
    <property type="term" value="F:UDP-N-acetyl-D-glucosamine:N-acetylmuramoyl-L-alanyl-D-glutamyl-meso-2,6-diaminopimelyl-D-alanyl-D-alanine-diphosphoundecaprenol 4-beta-N-acetylglucosaminlytransferase activity"/>
    <property type="evidence" value="ECO:0007669"/>
    <property type="project" value="RHEA"/>
</dbReference>
<keyword evidence="2 10" id="KW-0132">Cell division</keyword>
<name>M1L9S4_9PROT</name>
<dbReference type="InterPro" id="IPR004276">
    <property type="entry name" value="GlycoTrans_28_N"/>
</dbReference>
<evidence type="ECO:0000256" key="9">
    <source>
        <dbReference type="ARBA" id="ARBA00023316"/>
    </source>
</evidence>
<dbReference type="PANTHER" id="PTHR21015">
    <property type="entry name" value="UDP-N-ACETYLGLUCOSAMINE--N-ACETYLMURAMYL-(PENTAPEPTIDE) PYROPHOSPHORYL-UNDECAPRENOL N-ACETYLGLUCOSAMINE TRANSFERASE 1"/>
    <property type="match status" value="1"/>
</dbReference>
<accession>M1L9S4</accession>
<keyword evidence="3 10" id="KW-0328">Glycosyltransferase</keyword>
<dbReference type="Gene3D" id="3.40.50.2000">
    <property type="entry name" value="Glycogen Phosphorylase B"/>
    <property type="match status" value="2"/>
</dbReference>
<evidence type="ECO:0000256" key="8">
    <source>
        <dbReference type="ARBA" id="ARBA00023306"/>
    </source>
</evidence>
<evidence type="ECO:0000313" key="13">
    <source>
        <dbReference type="EMBL" id="AGF49273.1"/>
    </source>
</evidence>
<gene>
    <name evidence="10" type="primary">murG</name>
    <name evidence="13" type="ORF">ST1E_0980</name>
</gene>
<comment type="catalytic activity">
    <reaction evidence="10">
        <text>di-trans,octa-cis-undecaprenyl diphospho-N-acetyl-alpha-D-muramoyl-L-alanyl-D-glutamyl-meso-2,6-diaminopimeloyl-D-alanyl-D-alanine + UDP-N-acetyl-alpha-D-glucosamine = di-trans,octa-cis-undecaprenyl diphospho-[N-acetyl-alpha-D-glucosaminyl-(1-&gt;4)]-N-acetyl-alpha-D-muramoyl-L-alanyl-D-glutamyl-meso-2,6-diaminopimeloyl-D-alanyl-D-alanine + UDP + H(+)</text>
        <dbReference type="Rhea" id="RHEA:31227"/>
        <dbReference type="ChEBI" id="CHEBI:15378"/>
        <dbReference type="ChEBI" id="CHEBI:57705"/>
        <dbReference type="ChEBI" id="CHEBI:58223"/>
        <dbReference type="ChEBI" id="CHEBI:61387"/>
        <dbReference type="ChEBI" id="CHEBI:61388"/>
        <dbReference type="EC" id="2.4.1.227"/>
    </reaction>
</comment>
<evidence type="ECO:0000256" key="7">
    <source>
        <dbReference type="ARBA" id="ARBA00023136"/>
    </source>
</evidence>
<dbReference type="GO" id="GO:0071555">
    <property type="term" value="P:cell wall organization"/>
    <property type="evidence" value="ECO:0007669"/>
    <property type="project" value="UniProtKB-KW"/>
</dbReference>
<feature type="binding site" evidence="10">
    <location>
        <position position="155"/>
    </location>
    <ligand>
        <name>UDP-N-acetyl-alpha-D-glucosamine</name>
        <dbReference type="ChEBI" id="CHEBI:57705"/>
    </ligand>
</feature>
<dbReference type="GO" id="GO:0009252">
    <property type="term" value="P:peptidoglycan biosynthetic process"/>
    <property type="evidence" value="ECO:0007669"/>
    <property type="project" value="UniProtKB-UniRule"/>
</dbReference>
<evidence type="ECO:0000259" key="12">
    <source>
        <dbReference type="Pfam" id="PF04101"/>
    </source>
</evidence>
<keyword evidence="1 10" id="KW-1003">Cell membrane</keyword>
<keyword evidence="4 10" id="KW-0808">Transferase</keyword>
<dbReference type="GO" id="GO:0005886">
    <property type="term" value="C:plasma membrane"/>
    <property type="evidence" value="ECO:0007669"/>
    <property type="project" value="UniProtKB-SubCell"/>
</dbReference>
<dbReference type="HOGENOM" id="CLU_037404_2_1_4"/>
<dbReference type="Pfam" id="PF04101">
    <property type="entry name" value="Glyco_tran_28_C"/>
    <property type="match status" value="1"/>
</dbReference>
<dbReference type="UniPathway" id="UPA00219"/>
<dbReference type="PATRIC" id="fig|1208921.3.peg.565"/>
<evidence type="ECO:0000256" key="10">
    <source>
        <dbReference type="HAMAP-Rule" id="MF_00033"/>
    </source>
</evidence>
<evidence type="ECO:0000256" key="4">
    <source>
        <dbReference type="ARBA" id="ARBA00022679"/>
    </source>
</evidence>
<dbReference type="GO" id="GO:0008360">
    <property type="term" value="P:regulation of cell shape"/>
    <property type="evidence" value="ECO:0007669"/>
    <property type="project" value="UniProtKB-KW"/>
</dbReference>
<dbReference type="SUPFAM" id="SSF53756">
    <property type="entry name" value="UDP-Glycosyltransferase/glycogen phosphorylase"/>
    <property type="match status" value="1"/>
</dbReference>
<dbReference type="eggNOG" id="COG0707">
    <property type="taxonomic scope" value="Bacteria"/>
</dbReference>
<dbReference type="STRING" id="1208921.ST1E_0980"/>
<feature type="binding site" evidence="10">
    <location>
        <position position="184"/>
    </location>
    <ligand>
        <name>UDP-N-acetyl-alpha-D-glucosamine</name>
        <dbReference type="ChEBI" id="CHEBI:57705"/>
    </ligand>
</feature>
<evidence type="ECO:0000313" key="14">
    <source>
        <dbReference type="Proteomes" id="UP000011658"/>
    </source>
</evidence>
<dbReference type="EMBL" id="CP003806">
    <property type="protein sequence ID" value="AGF49273.1"/>
    <property type="molecule type" value="Genomic_DNA"/>
</dbReference>
<feature type="binding site" evidence="10">
    <location>
        <position position="119"/>
    </location>
    <ligand>
        <name>UDP-N-acetyl-alpha-D-glucosamine</name>
        <dbReference type="ChEBI" id="CHEBI:57705"/>
    </ligand>
</feature>
<dbReference type="EC" id="2.4.1.227" evidence="10"/>
<evidence type="ECO:0000256" key="6">
    <source>
        <dbReference type="ARBA" id="ARBA00022984"/>
    </source>
</evidence>
<evidence type="ECO:0000256" key="2">
    <source>
        <dbReference type="ARBA" id="ARBA00022618"/>
    </source>
</evidence>
<comment type="similarity">
    <text evidence="10">Belongs to the glycosyltransferase 28 family. MurG subfamily.</text>
</comment>
<dbReference type="AlphaFoldDB" id="M1L9S4"/>
<comment type="function">
    <text evidence="10">Cell wall formation. Catalyzes the transfer of a GlcNAc subunit on undecaprenyl-pyrophosphoryl-MurNAc-pentapeptide (lipid intermediate I) to form undecaprenyl-pyrophosphoryl-MurNAc-(pentapeptide)GlcNAc (lipid intermediate II).</text>
</comment>
<feature type="domain" description="Glycosyl transferase family 28 C-terminal" evidence="12">
    <location>
        <begin position="178"/>
        <end position="330"/>
    </location>
</feature>
<feature type="binding site" evidence="10">
    <location>
        <position position="283"/>
    </location>
    <ligand>
        <name>UDP-N-acetyl-alpha-D-glucosamine</name>
        <dbReference type="ChEBI" id="CHEBI:57705"/>
    </ligand>
</feature>
<dbReference type="PANTHER" id="PTHR21015:SF22">
    <property type="entry name" value="GLYCOSYLTRANSFERASE"/>
    <property type="match status" value="1"/>
</dbReference>
<protein>
    <recommendedName>
        <fullName evidence="10">UDP-N-acetylglucosamine--N-acetylmuramyl-(pentapeptide) pyrophosphoryl-undecaprenol N-acetylglucosamine transferase</fullName>
        <ecNumber evidence="10">2.4.1.227</ecNumber>
    </recommendedName>
    <alternativeName>
        <fullName evidence="10">Undecaprenyl-PP-MurNAc-pentapeptide-UDPGlcNAc GlcNAc transferase</fullName>
    </alternativeName>
</protein>
<dbReference type="InterPro" id="IPR006009">
    <property type="entry name" value="GlcNAc_MurG"/>
</dbReference>
<evidence type="ECO:0000256" key="5">
    <source>
        <dbReference type="ARBA" id="ARBA00022960"/>
    </source>
</evidence>
<organism evidence="13 14">
    <name type="scientific">Candidatus Kinetoplastidibacterium galati TCC219</name>
    <dbReference type="NCBI Taxonomy" id="1208921"/>
    <lineage>
        <taxon>Bacteria</taxon>
        <taxon>Pseudomonadati</taxon>
        <taxon>Pseudomonadota</taxon>
        <taxon>Betaproteobacteria</taxon>
        <taxon>Candidatus Kinetoplastidibacterium</taxon>
    </lineage>
</organism>
<dbReference type="HAMAP" id="MF_00033">
    <property type="entry name" value="MurG"/>
    <property type="match status" value="1"/>
</dbReference>
<evidence type="ECO:0000256" key="1">
    <source>
        <dbReference type="ARBA" id="ARBA00022475"/>
    </source>
</evidence>
<dbReference type="NCBIfam" id="TIGR01133">
    <property type="entry name" value="murG"/>
    <property type="match status" value="1"/>
</dbReference>
<evidence type="ECO:0000259" key="11">
    <source>
        <dbReference type="Pfam" id="PF03033"/>
    </source>
</evidence>
<dbReference type="Pfam" id="PF03033">
    <property type="entry name" value="Glyco_transf_28"/>
    <property type="match status" value="1"/>
</dbReference>